<evidence type="ECO:0000313" key="8">
    <source>
        <dbReference type="Proteomes" id="UP000824469"/>
    </source>
</evidence>
<evidence type="ECO:0000256" key="4">
    <source>
        <dbReference type="RuleBase" id="RU003682"/>
    </source>
</evidence>
<gene>
    <name evidence="7" type="ORF">KI387_020639</name>
</gene>
<evidence type="ECO:0000313" key="7">
    <source>
        <dbReference type="EMBL" id="KAH9318870.1"/>
    </source>
</evidence>
<evidence type="ECO:0000259" key="5">
    <source>
        <dbReference type="PROSITE" id="PS50011"/>
    </source>
</evidence>
<dbReference type="GO" id="GO:0016491">
    <property type="term" value="F:oxidoreductase activity"/>
    <property type="evidence" value="ECO:0007669"/>
    <property type="project" value="UniProtKB-KW"/>
</dbReference>
<dbReference type="SMART" id="SM00220">
    <property type="entry name" value="S_TKc"/>
    <property type="match status" value="1"/>
</dbReference>
<evidence type="ECO:0000256" key="2">
    <source>
        <dbReference type="ARBA" id="ARBA00022737"/>
    </source>
</evidence>
<dbReference type="GO" id="GO:0004672">
    <property type="term" value="F:protein kinase activity"/>
    <property type="evidence" value="ECO:0007669"/>
    <property type="project" value="InterPro"/>
</dbReference>
<dbReference type="Gene3D" id="1.10.510.10">
    <property type="entry name" value="Transferase(Phosphotransferase) domain 1"/>
    <property type="match status" value="1"/>
</dbReference>
<comment type="similarity">
    <text evidence="4">Belongs to the iron/ascorbate-dependent oxidoreductase family.</text>
</comment>
<evidence type="ECO:0000256" key="3">
    <source>
        <dbReference type="ARBA" id="ARBA00023180"/>
    </source>
</evidence>
<organism evidence="7 8">
    <name type="scientific">Taxus chinensis</name>
    <name type="common">Chinese yew</name>
    <name type="synonym">Taxus wallichiana var. chinensis</name>
    <dbReference type="NCBI Taxonomy" id="29808"/>
    <lineage>
        <taxon>Eukaryota</taxon>
        <taxon>Viridiplantae</taxon>
        <taxon>Streptophyta</taxon>
        <taxon>Embryophyta</taxon>
        <taxon>Tracheophyta</taxon>
        <taxon>Spermatophyta</taxon>
        <taxon>Pinopsida</taxon>
        <taxon>Pinidae</taxon>
        <taxon>Conifers II</taxon>
        <taxon>Cupressales</taxon>
        <taxon>Taxaceae</taxon>
        <taxon>Taxus</taxon>
    </lineage>
</organism>
<dbReference type="GO" id="GO:0033612">
    <property type="term" value="F:receptor serine/threonine kinase binding"/>
    <property type="evidence" value="ECO:0007669"/>
    <property type="project" value="TreeGrafter"/>
</dbReference>
<dbReference type="InterPro" id="IPR000719">
    <property type="entry name" value="Prot_kinase_dom"/>
</dbReference>
<accession>A0AA38GCC7</accession>
<dbReference type="InterPro" id="IPR008271">
    <property type="entry name" value="Ser/Thr_kinase_AS"/>
</dbReference>
<proteinExistence type="inferred from homology"/>
<evidence type="ECO:0008006" key="9">
    <source>
        <dbReference type="Google" id="ProtNLM"/>
    </source>
</evidence>
<feature type="domain" description="Fe2OG dioxygenase" evidence="6">
    <location>
        <begin position="66"/>
        <end position="167"/>
    </location>
</feature>
<dbReference type="PANTHER" id="PTHR48056">
    <property type="entry name" value="LRR RECEPTOR-LIKE SERINE/THREONINE-PROTEIN KINASE-RELATED"/>
    <property type="match status" value="1"/>
</dbReference>
<keyword evidence="1" id="KW-0433">Leucine-rich repeat</keyword>
<dbReference type="InterPro" id="IPR044861">
    <property type="entry name" value="IPNS-like_FE2OG_OXY"/>
</dbReference>
<evidence type="ECO:0000259" key="6">
    <source>
        <dbReference type="PROSITE" id="PS51471"/>
    </source>
</evidence>
<dbReference type="PRINTS" id="PR00682">
    <property type="entry name" value="IPNSYNTHASE"/>
</dbReference>
<dbReference type="PANTHER" id="PTHR48056:SF29">
    <property type="entry name" value="RECEPTOR-LIKE PROTEIN KINASE HSL1"/>
    <property type="match status" value="1"/>
</dbReference>
<keyword evidence="3" id="KW-0325">Glycoprotein</keyword>
<dbReference type="PROSITE" id="PS00108">
    <property type="entry name" value="PROTEIN_KINASE_ST"/>
    <property type="match status" value="1"/>
</dbReference>
<dbReference type="InterPro" id="IPR005123">
    <property type="entry name" value="Oxoglu/Fe-dep_dioxygenase_dom"/>
</dbReference>
<keyword evidence="4" id="KW-0560">Oxidoreductase</keyword>
<name>A0AA38GCC7_TAXCH</name>
<protein>
    <recommendedName>
        <fullName evidence="9">Protein kinase domain-containing protein</fullName>
    </recommendedName>
</protein>
<dbReference type="EMBL" id="JAHRHJ020000004">
    <property type="protein sequence ID" value="KAH9318870.1"/>
    <property type="molecule type" value="Genomic_DNA"/>
</dbReference>
<dbReference type="Pfam" id="PF00069">
    <property type="entry name" value="Pkinase"/>
    <property type="match status" value="1"/>
</dbReference>
<dbReference type="GO" id="GO:0005524">
    <property type="term" value="F:ATP binding"/>
    <property type="evidence" value="ECO:0007669"/>
    <property type="project" value="InterPro"/>
</dbReference>
<dbReference type="GO" id="GO:0046872">
    <property type="term" value="F:metal ion binding"/>
    <property type="evidence" value="ECO:0007669"/>
    <property type="project" value="UniProtKB-KW"/>
</dbReference>
<keyword evidence="8" id="KW-1185">Reference proteome</keyword>
<dbReference type="Pfam" id="PF03171">
    <property type="entry name" value="2OG-FeII_Oxy"/>
    <property type="match status" value="1"/>
</dbReference>
<keyword evidence="4" id="KW-0408">Iron</keyword>
<dbReference type="InterPro" id="IPR050647">
    <property type="entry name" value="Plant_LRR-RLKs"/>
</dbReference>
<feature type="domain" description="Protein kinase" evidence="5">
    <location>
        <begin position="180"/>
        <end position="385"/>
    </location>
</feature>
<dbReference type="Proteomes" id="UP000824469">
    <property type="component" value="Unassembled WGS sequence"/>
</dbReference>
<evidence type="ECO:0000256" key="1">
    <source>
        <dbReference type="ARBA" id="ARBA00022614"/>
    </source>
</evidence>
<dbReference type="FunFam" id="2.60.120.330:FF:000012">
    <property type="entry name" value="Gibberellin 20 oxidase 1"/>
    <property type="match status" value="1"/>
</dbReference>
<dbReference type="SUPFAM" id="SSF56112">
    <property type="entry name" value="Protein kinase-like (PK-like)"/>
    <property type="match status" value="1"/>
</dbReference>
<comment type="caution">
    <text evidence="7">The sequence shown here is derived from an EMBL/GenBank/DDBJ whole genome shotgun (WGS) entry which is preliminary data.</text>
</comment>
<dbReference type="SUPFAM" id="SSF51197">
    <property type="entry name" value="Clavaminate synthase-like"/>
    <property type="match status" value="1"/>
</dbReference>
<reference evidence="7 8" key="1">
    <citation type="journal article" date="2021" name="Nat. Plants">
        <title>The Taxus genome provides insights into paclitaxel biosynthesis.</title>
        <authorList>
            <person name="Xiong X."/>
            <person name="Gou J."/>
            <person name="Liao Q."/>
            <person name="Li Y."/>
            <person name="Zhou Q."/>
            <person name="Bi G."/>
            <person name="Li C."/>
            <person name="Du R."/>
            <person name="Wang X."/>
            <person name="Sun T."/>
            <person name="Guo L."/>
            <person name="Liang H."/>
            <person name="Lu P."/>
            <person name="Wu Y."/>
            <person name="Zhang Z."/>
            <person name="Ro D.K."/>
            <person name="Shang Y."/>
            <person name="Huang S."/>
            <person name="Yan J."/>
        </authorList>
    </citation>
    <scope>NUCLEOTIDE SEQUENCE [LARGE SCALE GENOMIC DNA]</scope>
    <source>
        <strain evidence="7">Ta-2019</strain>
    </source>
</reference>
<dbReference type="AlphaFoldDB" id="A0AA38GCC7"/>
<dbReference type="InterPro" id="IPR011009">
    <property type="entry name" value="Kinase-like_dom_sf"/>
</dbReference>
<keyword evidence="4" id="KW-0479">Metal-binding</keyword>
<dbReference type="PROSITE" id="PS51471">
    <property type="entry name" value="FE2OG_OXY"/>
    <property type="match status" value="1"/>
</dbReference>
<keyword evidence="2" id="KW-0677">Repeat</keyword>
<dbReference type="PROSITE" id="PS50011">
    <property type="entry name" value="PROTEIN_KINASE_DOM"/>
    <property type="match status" value="1"/>
</dbReference>
<dbReference type="Gene3D" id="2.60.120.330">
    <property type="entry name" value="B-lactam Antibiotic, Isopenicillin N Synthase, Chain"/>
    <property type="match status" value="1"/>
</dbReference>
<dbReference type="InterPro" id="IPR027443">
    <property type="entry name" value="IPNS-like_sf"/>
</dbReference>
<sequence>MPISPDPHDSVTETLTNRWPAQHPEFREACLAYTDAAREVLLKLLQLIARSLGLPHDRLNDYVKDDLSFVRLNCYPECPAPELALGVGRHKDPGALTLLYQDQVGGLEVRRKDNGQWLPVQPVPNSFVINVGDCLQVWSNDRYESVEHRVVVNDTRRRLSIPFFFNPSQYVIVKPLEELVSEEDPPKIFKPGKVYRVTLYNGRRVAIKKIRNMIGSSRLKRKVEQVEVEADTLRLIQHTSILKLLCCISSEYIDFKLLVYEYMSNGSLSEWLHHHDLRTPHEMALPWPICYNIALGAAHGLSYLHHDCSPPILHRDVKSTNILLDRNFEAKIADFGLSKLFDNLGDEYSMSGYVGSHGYIAPCIIRFPLSFPISQFAVFFVDQFM</sequence>